<reference evidence="8" key="1">
    <citation type="submission" date="2021-02" db="EMBL/GenBank/DDBJ databases">
        <authorList>
            <person name="Han P."/>
        </authorList>
    </citation>
    <scope>NUCLEOTIDE SEQUENCE</scope>
    <source>
        <strain evidence="8">Candidatus Nitrosotenuis uzonensis 5A</strain>
    </source>
</reference>
<dbReference type="GO" id="GO:0003700">
    <property type="term" value="F:DNA-binding transcription factor activity"/>
    <property type="evidence" value="ECO:0007669"/>
    <property type="project" value="UniProtKB-UniRule"/>
</dbReference>
<dbReference type="Proteomes" id="UP000655759">
    <property type="component" value="Unassembled WGS sequence"/>
</dbReference>
<dbReference type="GO" id="GO:0006352">
    <property type="term" value="P:DNA-templated transcription initiation"/>
    <property type="evidence" value="ECO:0007669"/>
    <property type="project" value="InterPro"/>
</dbReference>
<name>A0A812F0H7_9ARCH</name>
<protein>
    <recommendedName>
        <fullName evidence="7">TATA-box-binding protein</fullName>
    </recommendedName>
    <alternativeName>
        <fullName evidence="7">Box A-binding protein</fullName>
        <shortName evidence="7">BAP</shortName>
    </alternativeName>
    <alternativeName>
        <fullName evidence="7">TATA sequence-binding protein</fullName>
        <shortName evidence="7">TBP</shortName>
    </alternativeName>
    <alternativeName>
        <fullName evidence="7">TATA-box factor</fullName>
    </alternativeName>
</protein>
<proteinExistence type="inferred from homology"/>
<dbReference type="Gene3D" id="3.30.310.10">
    <property type="entry name" value="TATA-Binding Protein"/>
    <property type="match status" value="2"/>
</dbReference>
<dbReference type="AlphaFoldDB" id="A0A812F0H7"/>
<evidence type="ECO:0000256" key="3">
    <source>
        <dbReference type="ARBA" id="ARBA00023015"/>
    </source>
</evidence>
<keyword evidence="2 7" id="KW-0677">Repeat</keyword>
<keyword evidence="3 7" id="KW-0805">Transcription regulation</keyword>
<dbReference type="InterPro" id="IPR000814">
    <property type="entry name" value="TBP"/>
</dbReference>
<dbReference type="GO" id="GO:0003677">
    <property type="term" value="F:DNA binding"/>
    <property type="evidence" value="ECO:0007669"/>
    <property type="project" value="UniProtKB-KW"/>
</dbReference>
<dbReference type="EMBL" id="CAJNAQ010000002">
    <property type="protein sequence ID" value="CAE6485781.1"/>
    <property type="molecule type" value="Genomic_DNA"/>
</dbReference>
<evidence type="ECO:0000313" key="8">
    <source>
        <dbReference type="EMBL" id="CAE6485781.1"/>
    </source>
</evidence>
<dbReference type="FunFam" id="3.30.310.10:FF:000007">
    <property type="entry name" value="TATA-box-binding protein"/>
    <property type="match status" value="1"/>
</dbReference>
<dbReference type="InterPro" id="IPR012295">
    <property type="entry name" value="TBP_dom_sf"/>
</dbReference>
<evidence type="ECO:0000313" key="9">
    <source>
        <dbReference type="Proteomes" id="UP000655759"/>
    </source>
</evidence>
<dbReference type="PRINTS" id="PR00686">
    <property type="entry name" value="TIFACTORIID"/>
</dbReference>
<accession>A0A812F0H7</accession>
<keyword evidence="4 7" id="KW-0238">DNA-binding</keyword>
<dbReference type="HAMAP" id="MF_00408">
    <property type="entry name" value="TATA_bind_prot_arch"/>
    <property type="match status" value="1"/>
</dbReference>
<sequence length="227" mass="25620">MQRLQKRDRHTVSSDLRSRLLVLTQNFFSSFKIHFLFAMKLALVTPIVDIVNVVSCAKFEKSIDLQKIIDSVPQTEYNPSRFPGLVLRLVFPKASVLIFESGKIVCTGTKSKEQSIRAIHSVVSRLAAHGIDMGEKEPEIEVQNMVASVNLKGAINLEKSARILPRCMYEPEQFPALIYRMSDTSKVMLVFGSGKLVCTGNKTKEEIFKAVESLHSILEEKMLISYR</sequence>
<comment type="similarity">
    <text evidence="1 7">Belongs to the TBP family.</text>
</comment>
<evidence type="ECO:0000256" key="4">
    <source>
        <dbReference type="ARBA" id="ARBA00023125"/>
    </source>
</evidence>
<comment type="function">
    <text evidence="6 7">General factor that plays a role in the activation of archaeal genes transcribed by RNA polymerase. Binds specifically to the TATA box promoter element which lies close to the position of transcription initiation.</text>
</comment>
<keyword evidence="5 7" id="KW-0804">Transcription</keyword>
<evidence type="ECO:0000256" key="6">
    <source>
        <dbReference type="ARBA" id="ARBA00025680"/>
    </source>
</evidence>
<dbReference type="SUPFAM" id="SSF55945">
    <property type="entry name" value="TATA-box binding protein-like"/>
    <property type="match status" value="2"/>
</dbReference>
<comment type="caution">
    <text evidence="8">The sequence shown here is derived from an EMBL/GenBank/DDBJ whole genome shotgun (WGS) entry which is preliminary data.</text>
</comment>
<organism evidence="8 9">
    <name type="scientific">Candidatus Nitrosotenuis uzonensis</name>
    <dbReference type="NCBI Taxonomy" id="1407055"/>
    <lineage>
        <taxon>Archaea</taxon>
        <taxon>Nitrososphaerota</taxon>
        <taxon>Candidatus Nitrosotenuis</taxon>
    </lineage>
</organism>
<evidence type="ECO:0000256" key="7">
    <source>
        <dbReference type="HAMAP-Rule" id="MF_00408"/>
    </source>
</evidence>
<evidence type="ECO:0000256" key="5">
    <source>
        <dbReference type="ARBA" id="ARBA00023163"/>
    </source>
</evidence>
<gene>
    <name evidence="7 8" type="primary">tbp</name>
    <name evidence="8" type="ORF">NUZ5A_20055</name>
</gene>
<feature type="repeat" description="2" evidence="7">
    <location>
        <begin position="142"/>
        <end position="218"/>
    </location>
</feature>
<evidence type="ECO:0000256" key="1">
    <source>
        <dbReference type="ARBA" id="ARBA00005560"/>
    </source>
</evidence>
<evidence type="ECO:0000256" key="2">
    <source>
        <dbReference type="ARBA" id="ARBA00022737"/>
    </source>
</evidence>
<dbReference type="PANTHER" id="PTHR10126">
    <property type="entry name" value="TATA-BOX BINDING PROTEIN"/>
    <property type="match status" value="1"/>
</dbReference>
<dbReference type="Pfam" id="PF00352">
    <property type="entry name" value="TBP"/>
    <property type="match status" value="2"/>
</dbReference>
<feature type="repeat" description="1" evidence="7">
    <location>
        <begin position="50"/>
        <end position="126"/>
    </location>
</feature>